<dbReference type="OrthoDB" id="2353623at2"/>
<dbReference type="Gene3D" id="3.30.1330.30">
    <property type="match status" value="1"/>
</dbReference>
<dbReference type="PATRIC" id="fig|520762.4.peg.2357"/>
<reference evidence="2 3" key="1">
    <citation type="submission" date="2015-12" db="EMBL/GenBank/DDBJ databases">
        <title>Draft genome sequence of the thermoanaerobe Thermotalea metallivorans, an isolate from the runoff channel of the Great Artesian Basin, Australia.</title>
        <authorList>
            <person name="Patel B.K."/>
        </authorList>
    </citation>
    <scope>NUCLEOTIDE SEQUENCE [LARGE SCALE GENOMIC DNA]</scope>
    <source>
        <strain evidence="2 3">B2-1</strain>
    </source>
</reference>
<dbReference type="RefSeq" id="WP_068556786.1">
    <property type="nucleotide sequence ID" value="NZ_LOEE01000046.1"/>
</dbReference>
<dbReference type="Pfam" id="PF01248">
    <property type="entry name" value="Ribosomal_L7Ae"/>
    <property type="match status" value="1"/>
</dbReference>
<accession>A0A140L2L4</accession>
<dbReference type="SUPFAM" id="SSF55315">
    <property type="entry name" value="L30e-like"/>
    <property type="match status" value="1"/>
</dbReference>
<dbReference type="Proteomes" id="UP000070456">
    <property type="component" value="Unassembled WGS sequence"/>
</dbReference>
<evidence type="ECO:0000259" key="1">
    <source>
        <dbReference type="Pfam" id="PF01248"/>
    </source>
</evidence>
<feature type="domain" description="Ribosomal protein eL8/eL30/eS12/Gadd45" evidence="1">
    <location>
        <begin position="2"/>
        <end position="78"/>
    </location>
</feature>
<keyword evidence="3" id="KW-1185">Reference proteome</keyword>
<proteinExistence type="predicted"/>
<dbReference type="PRINTS" id="PR00884">
    <property type="entry name" value="RIBOSOMALHS6"/>
</dbReference>
<comment type="caution">
    <text evidence="2">The sequence shown here is derived from an EMBL/GenBank/DDBJ whole genome shotgun (WGS) entry which is preliminary data.</text>
</comment>
<dbReference type="AlphaFoldDB" id="A0A140L2L4"/>
<dbReference type="InterPro" id="IPR004038">
    <property type="entry name" value="Ribosomal_eL8/eL30/eS12/Gad45"/>
</dbReference>
<evidence type="ECO:0000313" key="3">
    <source>
        <dbReference type="Proteomes" id="UP000070456"/>
    </source>
</evidence>
<gene>
    <name evidence="2" type="primary">rplGB</name>
    <name evidence="2" type="ORF">AN619_21290</name>
</gene>
<dbReference type="EMBL" id="LOEE01000046">
    <property type="protein sequence ID" value="KXG74789.1"/>
    <property type="molecule type" value="Genomic_DNA"/>
</dbReference>
<name>A0A140L2L4_9FIRM</name>
<dbReference type="InterPro" id="IPR029064">
    <property type="entry name" value="Ribosomal_eL30-like_sf"/>
</dbReference>
<evidence type="ECO:0000313" key="2">
    <source>
        <dbReference type="EMBL" id="KXG74789.1"/>
    </source>
</evidence>
<dbReference type="STRING" id="520762.AN619_21290"/>
<protein>
    <submittedName>
        <fullName evidence="2">Ribosome-associated protein L7Ae-like protein</fullName>
    </submittedName>
</protein>
<sequence>MLEQLKNQNKLVIGTKQALKAVKEGRAQTLFIAKDAEKHVTRNIEELAKEMQLQIVYVDSMKKLGKACGIDVSAATAVILK</sequence>
<organism evidence="2 3">
    <name type="scientific">Thermotalea metallivorans</name>
    <dbReference type="NCBI Taxonomy" id="520762"/>
    <lineage>
        <taxon>Bacteria</taxon>
        <taxon>Bacillati</taxon>
        <taxon>Bacillota</taxon>
        <taxon>Clostridia</taxon>
        <taxon>Peptostreptococcales</taxon>
        <taxon>Thermotaleaceae</taxon>
        <taxon>Thermotalea</taxon>
    </lineage>
</organism>